<name>A0ABX1HN08_9BACT</name>
<protein>
    <submittedName>
        <fullName evidence="1">Uncharacterized protein</fullName>
    </submittedName>
</protein>
<proteinExistence type="predicted"/>
<dbReference type="EMBL" id="JAAVTK010000008">
    <property type="protein sequence ID" value="NKI90321.1"/>
    <property type="molecule type" value="Genomic_DNA"/>
</dbReference>
<evidence type="ECO:0000313" key="1">
    <source>
        <dbReference type="EMBL" id="NKI90321.1"/>
    </source>
</evidence>
<gene>
    <name evidence="1" type="ORF">HBN54_002921</name>
</gene>
<accession>A0ABX1HN08</accession>
<comment type="caution">
    <text evidence="1">The sequence shown here is derived from an EMBL/GenBank/DDBJ whole genome shotgun (WGS) entry which is preliminary data.</text>
</comment>
<reference evidence="1 2" key="1">
    <citation type="submission" date="2020-03" db="EMBL/GenBank/DDBJ databases">
        <title>Genomic Encyclopedia of Type Strains, Phase IV (KMG-V): Genome sequencing to study the core and pangenomes of soil and plant-associated prokaryotes.</title>
        <authorList>
            <person name="Whitman W."/>
        </authorList>
    </citation>
    <scope>NUCLEOTIDE SEQUENCE [LARGE SCALE GENOMIC DNA]</scope>
    <source>
        <strain evidence="1 2">1B</strain>
    </source>
</reference>
<sequence>MASGKQRIHFRNPAGQLLEQPVGEYIIIRYSPSPRQLADLQTLLGYAKQVLALRRWHKVIADHSRMVPFTPEESAWVTDYWLSMPSTRMPDFYGAILLPADVLAGLPIDQATGEATARAMTYRLFGEEAEAATWLAQLT</sequence>
<dbReference type="RefSeq" id="WP_168673921.1">
    <property type="nucleotide sequence ID" value="NZ_JAAVTK010000008.1"/>
</dbReference>
<keyword evidence="2" id="KW-1185">Reference proteome</keyword>
<evidence type="ECO:0000313" key="2">
    <source>
        <dbReference type="Proteomes" id="UP000717634"/>
    </source>
</evidence>
<dbReference type="Proteomes" id="UP000717634">
    <property type="component" value="Unassembled WGS sequence"/>
</dbReference>
<organism evidence="1 2">
    <name type="scientific">Hymenobacter artigasi</name>
    <dbReference type="NCBI Taxonomy" id="2719616"/>
    <lineage>
        <taxon>Bacteria</taxon>
        <taxon>Pseudomonadati</taxon>
        <taxon>Bacteroidota</taxon>
        <taxon>Cytophagia</taxon>
        <taxon>Cytophagales</taxon>
        <taxon>Hymenobacteraceae</taxon>
        <taxon>Hymenobacter</taxon>
    </lineage>
</organism>